<keyword evidence="2" id="KW-1185">Reference proteome</keyword>
<sequence>MFMRNIQKRQKYHAGQSREQCRCMLEMPIPRIRCRVVTRKSEEALSSQPHVMGITASSSKRPSGEIRHPTINAGGYQLQQASAWSNSSHKSFVLGLDAFMIAQPSRDRVNALFPCLSRHTFRGSSMSLKISVAHIIWLDGHMQIVGLGSKYHGCIGN</sequence>
<evidence type="ECO:0000313" key="1">
    <source>
        <dbReference type="EMBL" id="KAF9480824.1"/>
    </source>
</evidence>
<accession>A0A9P5Z6B0</accession>
<gene>
    <name evidence="1" type="ORF">BDN70DRAFT_877148</name>
</gene>
<dbReference type="EMBL" id="MU155188">
    <property type="protein sequence ID" value="KAF9480824.1"/>
    <property type="molecule type" value="Genomic_DNA"/>
</dbReference>
<dbReference type="Proteomes" id="UP000807469">
    <property type="component" value="Unassembled WGS sequence"/>
</dbReference>
<protein>
    <submittedName>
        <fullName evidence="1">Uncharacterized protein</fullName>
    </submittedName>
</protein>
<reference evidence="1" key="1">
    <citation type="submission" date="2020-11" db="EMBL/GenBank/DDBJ databases">
        <authorList>
            <consortium name="DOE Joint Genome Institute"/>
            <person name="Ahrendt S."/>
            <person name="Riley R."/>
            <person name="Andreopoulos W."/>
            <person name="Labutti K."/>
            <person name="Pangilinan J."/>
            <person name="Ruiz-Duenas F.J."/>
            <person name="Barrasa J.M."/>
            <person name="Sanchez-Garcia M."/>
            <person name="Camarero S."/>
            <person name="Miyauchi S."/>
            <person name="Serrano A."/>
            <person name="Linde D."/>
            <person name="Babiker R."/>
            <person name="Drula E."/>
            <person name="Ayuso-Fernandez I."/>
            <person name="Pacheco R."/>
            <person name="Padilla G."/>
            <person name="Ferreira P."/>
            <person name="Barriuso J."/>
            <person name="Kellner H."/>
            <person name="Castanera R."/>
            <person name="Alfaro M."/>
            <person name="Ramirez L."/>
            <person name="Pisabarro A.G."/>
            <person name="Kuo A."/>
            <person name="Tritt A."/>
            <person name="Lipzen A."/>
            <person name="He G."/>
            <person name="Yan M."/>
            <person name="Ng V."/>
            <person name="Cullen D."/>
            <person name="Martin F."/>
            <person name="Rosso M.-N."/>
            <person name="Henrissat B."/>
            <person name="Hibbett D."/>
            <person name="Martinez A.T."/>
            <person name="Grigoriev I.V."/>
        </authorList>
    </citation>
    <scope>NUCLEOTIDE SEQUENCE</scope>
    <source>
        <strain evidence="1">CIRM-BRFM 674</strain>
    </source>
</reference>
<comment type="caution">
    <text evidence="1">The sequence shown here is derived from an EMBL/GenBank/DDBJ whole genome shotgun (WGS) entry which is preliminary data.</text>
</comment>
<name>A0A9P5Z6B0_9AGAR</name>
<evidence type="ECO:0000313" key="2">
    <source>
        <dbReference type="Proteomes" id="UP000807469"/>
    </source>
</evidence>
<dbReference type="AlphaFoldDB" id="A0A9P5Z6B0"/>
<proteinExistence type="predicted"/>
<organism evidence="1 2">
    <name type="scientific">Pholiota conissans</name>
    <dbReference type="NCBI Taxonomy" id="109636"/>
    <lineage>
        <taxon>Eukaryota</taxon>
        <taxon>Fungi</taxon>
        <taxon>Dikarya</taxon>
        <taxon>Basidiomycota</taxon>
        <taxon>Agaricomycotina</taxon>
        <taxon>Agaricomycetes</taxon>
        <taxon>Agaricomycetidae</taxon>
        <taxon>Agaricales</taxon>
        <taxon>Agaricineae</taxon>
        <taxon>Strophariaceae</taxon>
        <taxon>Pholiota</taxon>
    </lineage>
</organism>